<organism evidence="2 3">
    <name type="scientific">Knipowitschia caucasica</name>
    <name type="common">Caucasian dwarf goby</name>
    <name type="synonym">Pomatoschistus caucasicus</name>
    <dbReference type="NCBI Taxonomy" id="637954"/>
    <lineage>
        <taxon>Eukaryota</taxon>
        <taxon>Metazoa</taxon>
        <taxon>Chordata</taxon>
        <taxon>Craniata</taxon>
        <taxon>Vertebrata</taxon>
        <taxon>Euteleostomi</taxon>
        <taxon>Actinopterygii</taxon>
        <taxon>Neopterygii</taxon>
        <taxon>Teleostei</taxon>
        <taxon>Neoteleostei</taxon>
        <taxon>Acanthomorphata</taxon>
        <taxon>Gobiaria</taxon>
        <taxon>Gobiiformes</taxon>
        <taxon>Gobioidei</taxon>
        <taxon>Gobiidae</taxon>
        <taxon>Gobiinae</taxon>
        <taxon>Knipowitschia</taxon>
    </lineage>
</organism>
<dbReference type="EMBL" id="OZ035828">
    <property type="protein sequence ID" value="CAL1609492.1"/>
    <property type="molecule type" value="Genomic_DNA"/>
</dbReference>
<keyword evidence="3" id="KW-1185">Reference proteome</keyword>
<proteinExistence type="predicted"/>
<gene>
    <name evidence="2" type="ORF">KC01_LOCUS36219</name>
</gene>
<dbReference type="AlphaFoldDB" id="A0AAV2M821"/>
<protein>
    <submittedName>
        <fullName evidence="2">Uncharacterized protein</fullName>
    </submittedName>
</protein>
<feature type="compositionally biased region" description="Basic and acidic residues" evidence="1">
    <location>
        <begin position="87"/>
        <end position="98"/>
    </location>
</feature>
<feature type="region of interest" description="Disordered" evidence="1">
    <location>
        <begin position="43"/>
        <end position="98"/>
    </location>
</feature>
<name>A0AAV2M821_KNICA</name>
<accession>A0AAV2M821</accession>
<evidence type="ECO:0000256" key="1">
    <source>
        <dbReference type="SAM" id="MobiDB-lite"/>
    </source>
</evidence>
<dbReference type="Proteomes" id="UP001497482">
    <property type="component" value="Chromosome 6"/>
</dbReference>
<sequence length="98" mass="10678">MRGQGGHLTAAGASGNRKYDITALTLGNVGMLLLPLPRIQENQTEARAVDTANTSEKERRGTLHPASRFCTWAPDVTGPETQTESRTSSHPDTRPRHK</sequence>
<evidence type="ECO:0000313" key="2">
    <source>
        <dbReference type="EMBL" id="CAL1609492.1"/>
    </source>
</evidence>
<evidence type="ECO:0000313" key="3">
    <source>
        <dbReference type="Proteomes" id="UP001497482"/>
    </source>
</evidence>
<reference evidence="2 3" key="1">
    <citation type="submission" date="2024-04" db="EMBL/GenBank/DDBJ databases">
        <authorList>
            <person name="Waldvogel A.-M."/>
            <person name="Schoenle A."/>
        </authorList>
    </citation>
    <scope>NUCLEOTIDE SEQUENCE [LARGE SCALE GENOMIC DNA]</scope>
</reference>